<protein>
    <submittedName>
        <fullName evidence="1">Uncharacterized protein</fullName>
    </submittedName>
</protein>
<dbReference type="EMBL" id="KV442015">
    <property type="protein sequence ID" value="OAQ35235.1"/>
    <property type="molecule type" value="Genomic_DNA"/>
</dbReference>
<organism evidence="1 2">
    <name type="scientific">Linnemannia elongata AG-77</name>
    <dbReference type="NCBI Taxonomy" id="1314771"/>
    <lineage>
        <taxon>Eukaryota</taxon>
        <taxon>Fungi</taxon>
        <taxon>Fungi incertae sedis</taxon>
        <taxon>Mucoromycota</taxon>
        <taxon>Mortierellomycotina</taxon>
        <taxon>Mortierellomycetes</taxon>
        <taxon>Mortierellales</taxon>
        <taxon>Mortierellaceae</taxon>
        <taxon>Linnemannia</taxon>
    </lineage>
</organism>
<accession>A0A197KCL0</accession>
<dbReference type="AlphaFoldDB" id="A0A197KCL0"/>
<dbReference type="OrthoDB" id="2351717at2759"/>
<dbReference type="InterPro" id="IPR032675">
    <property type="entry name" value="LRR_dom_sf"/>
</dbReference>
<dbReference type="Gene3D" id="3.80.10.10">
    <property type="entry name" value="Ribonuclease Inhibitor"/>
    <property type="match status" value="1"/>
</dbReference>
<dbReference type="SUPFAM" id="SSF52047">
    <property type="entry name" value="RNI-like"/>
    <property type="match status" value="1"/>
</dbReference>
<evidence type="ECO:0000313" key="1">
    <source>
        <dbReference type="EMBL" id="OAQ35235.1"/>
    </source>
</evidence>
<evidence type="ECO:0000313" key="2">
    <source>
        <dbReference type="Proteomes" id="UP000078512"/>
    </source>
</evidence>
<name>A0A197KCL0_9FUNG</name>
<proteinExistence type="predicted"/>
<reference evidence="1 2" key="1">
    <citation type="submission" date="2016-05" db="EMBL/GenBank/DDBJ databases">
        <title>Genome sequencing reveals origins of a unique bacterial endosymbiosis in the earliest lineages of terrestrial Fungi.</title>
        <authorList>
            <consortium name="DOE Joint Genome Institute"/>
            <person name="Uehling J."/>
            <person name="Gryganskyi A."/>
            <person name="Hameed K."/>
            <person name="Tschaplinski T."/>
            <person name="Misztal P."/>
            <person name="Wu S."/>
            <person name="Desiro A."/>
            <person name="Vande Pol N."/>
            <person name="Du Z.-Y."/>
            <person name="Zienkiewicz A."/>
            <person name="Zienkiewicz K."/>
            <person name="Morin E."/>
            <person name="Tisserant E."/>
            <person name="Splivallo R."/>
            <person name="Hainaut M."/>
            <person name="Henrissat B."/>
            <person name="Ohm R."/>
            <person name="Kuo A."/>
            <person name="Yan J."/>
            <person name="Lipzen A."/>
            <person name="Nolan M."/>
            <person name="Labutti K."/>
            <person name="Barry K."/>
            <person name="Goldstein A."/>
            <person name="Labbe J."/>
            <person name="Schadt C."/>
            <person name="Tuskan G."/>
            <person name="Grigoriev I."/>
            <person name="Martin F."/>
            <person name="Vilgalys R."/>
            <person name="Bonito G."/>
        </authorList>
    </citation>
    <scope>NUCLEOTIDE SEQUENCE [LARGE SCALE GENOMIC DNA]</scope>
    <source>
        <strain evidence="1 2">AG-77</strain>
    </source>
</reference>
<dbReference type="Proteomes" id="UP000078512">
    <property type="component" value="Unassembled WGS sequence"/>
</dbReference>
<keyword evidence="2" id="KW-1185">Reference proteome</keyword>
<gene>
    <name evidence="1" type="ORF">K457DRAFT_13793</name>
</gene>
<sequence length="667" mass="75386">MSSSSSSPSLSSTQRFFNTPELIALLARYLNRGDVSRLLLTSRLSHYSCQPLLFTHLDSAVLEYGSAKSIKSVFRRQDFMLLLAQHVHSVRSLHVKGLDRVYLFNCFLDYQQTLQRTGTDASSTDTGVSIPTWLPPPNNMDFSVIPLAPMSQLKELSIDVAPEEDDRDLSFFHLTFQNCATIFSQVCWNLQLSPRLVKLTVKLLPTKSAREVLLLAGIIAKMSTLKTLDLEIFINDISDSMEWFRIWVDFLRRTPSSLQKFAFSVGYMATLEGDMGEGVFGGTELMVDPPERQDVLLGLTELELTGPSFSDNFIPTNDIQEVLERCPNIDKITFNRLDYWVDEDALTRALLRCCPKLRRITHDTNYSLSYSLTTNNFLHNLMATLPPNQVEEVECKNYCRELDINGPQPAFFRHSSSLRRILFDNCGMSKGRCIGLVLAECVGLEELELCPKRVGQVSFMYLEDAVASMPWACSKLRHLSFAIARDAIPGDLGHRGSGQVPGCYQIPESEADLEKTTVQLALLERFYQQIGSLTELRRLGLRSTLVTSGVGAMVEVQDYRHNLFPGLMSLAADETGRQGYLGLLGGLSKLRELRGSIRAAVEKGMETVGWAEVRWMHANWPDLLVGEFYDESDDVGEHFLWLRDQRQQWKLDLWAARPFSSRKNCPI</sequence>